<dbReference type="Gramene" id="TraesROB_scaffold_099479_01G000200.1">
    <property type="protein sequence ID" value="TraesROB_scaffold_099479_01G000200.1"/>
    <property type="gene ID" value="TraesROB_scaffold_099479_01G000200"/>
</dbReference>
<protein>
    <recommendedName>
        <fullName evidence="3">Protein kinase domain-containing protein</fullName>
    </recommendedName>
</protein>
<dbReference type="AlphaFoldDB" id="A0A3B6KLZ7"/>
<dbReference type="Gramene" id="TraesCS5A03G0883000.1">
    <property type="protein sequence ID" value="TraesCS5A03G0883000.1.CDS"/>
    <property type="gene ID" value="TraesCS5A03G0883000"/>
</dbReference>
<dbReference type="GO" id="GO:0005524">
    <property type="term" value="F:ATP binding"/>
    <property type="evidence" value="ECO:0007669"/>
    <property type="project" value="UniProtKB-KW"/>
</dbReference>
<dbReference type="Gramene" id="TraesCS5A02G367100.1">
    <property type="protein sequence ID" value="TraesCS5A02G367100.1"/>
    <property type="gene ID" value="TraesCS5A02G367100"/>
</dbReference>
<dbReference type="InterPro" id="IPR000719">
    <property type="entry name" value="Prot_kinase_dom"/>
</dbReference>
<dbReference type="SUPFAM" id="SSF56112">
    <property type="entry name" value="Protein kinase-like (PK-like)"/>
    <property type="match status" value="1"/>
</dbReference>
<dbReference type="InterPro" id="IPR008271">
    <property type="entry name" value="Ser/Thr_kinase_AS"/>
</dbReference>
<organism evidence="4">
    <name type="scientific">Triticum aestivum</name>
    <name type="common">Wheat</name>
    <dbReference type="NCBI Taxonomy" id="4565"/>
    <lineage>
        <taxon>Eukaryota</taxon>
        <taxon>Viridiplantae</taxon>
        <taxon>Streptophyta</taxon>
        <taxon>Embryophyta</taxon>
        <taxon>Tracheophyta</taxon>
        <taxon>Spermatophyta</taxon>
        <taxon>Magnoliopsida</taxon>
        <taxon>Liliopsida</taxon>
        <taxon>Poales</taxon>
        <taxon>Poaceae</taxon>
        <taxon>BOP clade</taxon>
        <taxon>Pooideae</taxon>
        <taxon>Triticodae</taxon>
        <taxon>Triticeae</taxon>
        <taxon>Triticinae</taxon>
        <taxon>Triticum</taxon>
    </lineage>
</organism>
<dbReference type="PROSITE" id="PS50011">
    <property type="entry name" value="PROTEIN_KINASE_DOM"/>
    <property type="match status" value="1"/>
</dbReference>
<evidence type="ECO:0000259" key="3">
    <source>
        <dbReference type="PROSITE" id="PS50011"/>
    </source>
</evidence>
<dbReference type="SMR" id="A0A3B6KLZ7"/>
<evidence type="ECO:0000256" key="1">
    <source>
        <dbReference type="ARBA" id="ARBA00022741"/>
    </source>
</evidence>
<dbReference type="OMA" id="VWHINIV"/>
<dbReference type="PANTHER" id="PTHR47989:SF47">
    <property type="entry name" value="SERINE_THREONINE-PROTEIN KINASE PBL28-RELATED"/>
    <property type="match status" value="1"/>
</dbReference>
<evidence type="ECO:0000313" key="5">
    <source>
        <dbReference type="Proteomes" id="UP000019116"/>
    </source>
</evidence>
<dbReference type="GeneID" id="123104854"/>
<dbReference type="Gramene" id="TraesLDM5A03G02724460.1">
    <property type="protein sequence ID" value="TraesLDM5A03G02724460.1"/>
    <property type="gene ID" value="TraesLDM5A03G02724460"/>
</dbReference>
<evidence type="ECO:0000313" key="4">
    <source>
        <dbReference type="EnsemblPlants" id="TraesCS5A02G367100.1"/>
    </source>
</evidence>
<proteinExistence type="predicted"/>
<dbReference type="PROSITE" id="PS00108">
    <property type="entry name" value="PROTEIN_KINASE_ST"/>
    <property type="match status" value="1"/>
</dbReference>
<sequence length="171" mass="19353">MTPFTPLDFTESGVLNNIFEENIISSGGSGKVHRVHHPSLHGLIEDRSSRIMVVKKKGSLDDWLHHHDRKGAPAPLDWLTKLTIAIDASRGLNYIHKECRQAIFHRDIKSGNILFDPEFHAKIADFRLARMVVNPRQSHHRSAIFGTHGYMAPDENLKSSKASQTFLLRSN</sequence>
<keyword evidence="2" id="KW-0067">ATP-binding</keyword>
<name>A0A3B6KLZ7_WHEAT</name>
<dbReference type="Gramene" id="TraesSTA5A03G02712900.1">
    <property type="protein sequence ID" value="TraesSTA5A03G02712900.1"/>
    <property type="gene ID" value="TraesSTA5A03G02712900"/>
</dbReference>
<dbReference type="Gramene" id="TraesKAR5A01G0344730.1">
    <property type="protein sequence ID" value="cds.TraesKAR5A01G0344730.1"/>
    <property type="gene ID" value="TraesKAR5A01G0344730"/>
</dbReference>
<dbReference type="Gene3D" id="1.10.510.10">
    <property type="entry name" value="Transferase(Phosphotransferase) domain 1"/>
    <property type="match status" value="1"/>
</dbReference>
<dbReference type="Gramene" id="TraesCLE_scaffold_084350_01G000200.1">
    <property type="protein sequence ID" value="TraesCLE_scaffold_084350_01G000200.1"/>
    <property type="gene ID" value="TraesCLE_scaffold_084350_01G000200"/>
</dbReference>
<dbReference type="STRING" id="4565.A0A3B6KLZ7"/>
<reference evidence="4" key="1">
    <citation type="submission" date="2018-08" db="EMBL/GenBank/DDBJ databases">
        <authorList>
            <person name="Rossello M."/>
        </authorList>
    </citation>
    <scope>NUCLEOTIDE SEQUENCE [LARGE SCALE GENOMIC DNA]</scope>
    <source>
        <strain evidence="4">cv. Chinese Spring</strain>
    </source>
</reference>
<dbReference type="GO" id="GO:0004672">
    <property type="term" value="F:protein kinase activity"/>
    <property type="evidence" value="ECO:0007669"/>
    <property type="project" value="InterPro"/>
</dbReference>
<dbReference type="RefSeq" id="XP_044382704.1">
    <property type="nucleotide sequence ID" value="XM_044526769.1"/>
</dbReference>
<dbReference type="InterPro" id="IPR011009">
    <property type="entry name" value="Kinase-like_dom_sf"/>
</dbReference>
<dbReference type="Gramene" id="TraesWEE_scaffold_080626_01G000200.1">
    <property type="protein sequence ID" value="TraesWEE_scaffold_080626_01G000200.1"/>
    <property type="gene ID" value="TraesWEE_scaffold_080626_01G000200"/>
</dbReference>
<dbReference type="EnsemblPlants" id="TraesCS5A02G367100.1">
    <property type="protein sequence ID" value="TraesCS5A02G367100.1"/>
    <property type="gene ID" value="TraesCS5A02G367100"/>
</dbReference>
<gene>
    <name evidence="4" type="primary">LOC123104854</name>
</gene>
<reference evidence="4" key="2">
    <citation type="submission" date="2018-10" db="UniProtKB">
        <authorList>
            <consortium name="EnsemblPlants"/>
        </authorList>
    </citation>
    <scope>IDENTIFICATION</scope>
</reference>
<dbReference type="Gramene" id="TraesPARA_EIv1.0_1542490.1">
    <property type="protein sequence ID" value="TraesPARA_EIv1.0_1542490.1.CDS"/>
    <property type="gene ID" value="TraesPARA_EIv1.0_1542490"/>
</dbReference>
<dbReference type="Gramene" id="TraesCAD_scaffold_089693_01G000200.1">
    <property type="protein sequence ID" value="TraesCAD_scaffold_089693_01G000200.1"/>
    <property type="gene ID" value="TraesCAD_scaffold_089693_01G000200"/>
</dbReference>
<dbReference type="PANTHER" id="PTHR47989">
    <property type="entry name" value="OS01G0750732 PROTEIN"/>
    <property type="match status" value="1"/>
</dbReference>
<feature type="domain" description="Protein kinase" evidence="3">
    <location>
        <begin position="1"/>
        <end position="171"/>
    </location>
</feature>
<dbReference type="Gramene" id="TraesJAG5A03G02723460.1">
    <property type="protein sequence ID" value="TraesJAG5A03G02723460.1"/>
    <property type="gene ID" value="TraesJAG5A03G02723460"/>
</dbReference>
<accession>A0A3B6KLZ7</accession>
<dbReference type="SMART" id="SM00220">
    <property type="entry name" value="S_TKc"/>
    <property type="match status" value="1"/>
</dbReference>
<dbReference type="Proteomes" id="UP000019116">
    <property type="component" value="Chromosome 5A"/>
</dbReference>
<evidence type="ECO:0000256" key="2">
    <source>
        <dbReference type="ARBA" id="ARBA00022840"/>
    </source>
</evidence>
<dbReference type="Pfam" id="PF00069">
    <property type="entry name" value="Pkinase"/>
    <property type="match status" value="1"/>
</dbReference>
<dbReference type="OrthoDB" id="1890790at2759"/>
<keyword evidence="1" id="KW-0547">Nucleotide-binding</keyword>
<keyword evidence="5" id="KW-1185">Reference proteome</keyword>
<dbReference type="PaxDb" id="4565-Traes_5AL_0F68254CB.1"/>